<comment type="caution">
    <text evidence="1">The sequence shown here is derived from an EMBL/GenBank/DDBJ whole genome shotgun (WGS) entry which is preliminary data.</text>
</comment>
<dbReference type="RefSeq" id="WP_307341557.1">
    <property type="nucleotide sequence ID" value="NZ_JAUSUQ010000012.1"/>
</dbReference>
<proteinExistence type="predicted"/>
<evidence type="ECO:0000313" key="1">
    <source>
        <dbReference type="EMBL" id="MDQ0340255.1"/>
    </source>
</evidence>
<protein>
    <submittedName>
        <fullName evidence="1">Uncharacterized protein</fullName>
    </submittedName>
</protein>
<evidence type="ECO:0000313" key="2">
    <source>
        <dbReference type="Proteomes" id="UP001232445"/>
    </source>
</evidence>
<name>A0ABU0CV02_9BACI</name>
<sequence>MSQNMKGGIEMRSASKLGYQKPKCDNCGGELRLEIARERLTHYKITKNGKQGKASIFSDNKGEYLNCPECWISYDVVRDEYGRIYKDGEGESMFIVPNSRIV</sequence>
<accession>A0ABU0CV02</accession>
<gene>
    <name evidence="1" type="ORF">J2S00_003060</name>
</gene>
<organism evidence="1 2">
    <name type="scientific">Caldalkalibacillus uzonensis</name>
    <dbReference type="NCBI Taxonomy" id="353224"/>
    <lineage>
        <taxon>Bacteria</taxon>
        <taxon>Bacillati</taxon>
        <taxon>Bacillota</taxon>
        <taxon>Bacilli</taxon>
        <taxon>Bacillales</taxon>
        <taxon>Bacillaceae</taxon>
        <taxon>Caldalkalibacillus</taxon>
    </lineage>
</organism>
<keyword evidence="2" id="KW-1185">Reference proteome</keyword>
<dbReference type="EMBL" id="JAUSUQ010000012">
    <property type="protein sequence ID" value="MDQ0340255.1"/>
    <property type="molecule type" value="Genomic_DNA"/>
</dbReference>
<reference evidence="1 2" key="1">
    <citation type="submission" date="2023-07" db="EMBL/GenBank/DDBJ databases">
        <title>Genomic Encyclopedia of Type Strains, Phase IV (KMG-IV): sequencing the most valuable type-strain genomes for metagenomic binning, comparative biology and taxonomic classification.</title>
        <authorList>
            <person name="Goeker M."/>
        </authorList>
    </citation>
    <scope>NUCLEOTIDE SEQUENCE [LARGE SCALE GENOMIC DNA]</scope>
    <source>
        <strain evidence="1 2">DSM 17740</strain>
    </source>
</reference>
<dbReference type="Proteomes" id="UP001232445">
    <property type="component" value="Unassembled WGS sequence"/>
</dbReference>